<dbReference type="PROSITE" id="PS50994">
    <property type="entry name" value="INTEGRASE"/>
    <property type="match status" value="1"/>
</dbReference>
<dbReference type="SUPFAM" id="SSF53098">
    <property type="entry name" value="Ribonuclease H-like"/>
    <property type="match status" value="1"/>
</dbReference>
<protein>
    <recommendedName>
        <fullName evidence="1">Integrase catalytic domain-containing protein</fullName>
    </recommendedName>
</protein>
<reference evidence="2" key="1">
    <citation type="submission" date="2022-07" db="EMBL/GenBank/DDBJ databases">
        <authorList>
            <person name="Macas J."/>
            <person name="Novak P."/>
            <person name="Neumann P."/>
        </authorList>
    </citation>
    <scope>NUCLEOTIDE SEQUENCE</scope>
</reference>
<sequence>MVDTQFEQKVKRIRADNGVEFQTNILVDFYGRSGILLETSCTDTPQQNGVVERKHRHILEVARALRFQSGLPINFWGECVLTAVYIINRLPSPVILNKSPFEMLFGKVPSYDHLRVFGCLAYGHDNKRKDKFSERGSPGIFIG</sequence>
<feature type="domain" description="Integrase catalytic" evidence="1">
    <location>
        <begin position="1"/>
        <end position="108"/>
    </location>
</feature>
<dbReference type="InterPro" id="IPR036397">
    <property type="entry name" value="RNaseH_sf"/>
</dbReference>
<evidence type="ECO:0000259" key="1">
    <source>
        <dbReference type="PROSITE" id="PS50994"/>
    </source>
</evidence>
<dbReference type="Proteomes" id="UP001152484">
    <property type="component" value="Unassembled WGS sequence"/>
</dbReference>
<name>A0A9P1EHW1_CUSEU</name>
<keyword evidence="3" id="KW-1185">Reference proteome</keyword>
<evidence type="ECO:0000313" key="3">
    <source>
        <dbReference type="Proteomes" id="UP001152484"/>
    </source>
</evidence>
<dbReference type="InterPro" id="IPR001584">
    <property type="entry name" value="Integrase_cat-core"/>
</dbReference>
<dbReference type="PANTHER" id="PTHR42648">
    <property type="entry name" value="TRANSPOSASE, PUTATIVE-RELATED"/>
    <property type="match status" value="1"/>
</dbReference>
<dbReference type="InterPro" id="IPR039537">
    <property type="entry name" value="Retrotran_Ty1/copia-like"/>
</dbReference>
<dbReference type="AlphaFoldDB" id="A0A9P1EHW1"/>
<evidence type="ECO:0000313" key="2">
    <source>
        <dbReference type="EMBL" id="CAH9108163.1"/>
    </source>
</evidence>
<dbReference type="GO" id="GO:0003676">
    <property type="term" value="F:nucleic acid binding"/>
    <property type="evidence" value="ECO:0007669"/>
    <property type="project" value="InterPro"/>
</dbReference>
<dbReference type="EMBL" id="CAMAPE010000051">
    <property type="protein sequence ID" value="CAH9108163.1"/>
    <property type="molecule type" value="Genomic_DNA"/>
</dbReference>
<dbReference type="PANTHER" id="PTHR42648:SF29">
    <property type="entry name" value="RNA-DIRECTED DNA POLYMERASE"/>
    <property type="match status" value="1"/>
</dbReference>
<feature type="non-terminal residue" evidence="2">
    <location>
        <position position="143"/>
    </location>
</feature>
<organism evidence="2 3">
    <name type="scientific">Cuscuta europaea</name>
    <name type="common">European dodder</name>
    <dbReference type="NCBI Taxonomy" id="41803"/>
    <lineage>
        <taxon>Eukaryota</taxon>
        <taxon>Viridiplantae</taxon>
        <taxon>Streptophyta</taxon>
        <taxon>Embryophyta</taxon>
        <taxon>Tracheophyta</taxon>
        <taxon>Spermatophyta</taxon>
        <taxon>Magnoliopsida</taxon>
        <taxon>eudicotyledons</taxon>
        <taxon>Gunneridae</taxon>
        <taxon>Pentapetalae</taxon>
        <taxon>asterids</taxon>
        <taxon>lamiids</taxon>
        <taxon>Solanales</taxon>
        <taxon>Convolvulaceae</taxon>
        <taxon>Cuscuteae</taxon>
        <taxon>Cuscuta</taxon>
        <taxon>Cuscuta subgen. Cuscuta</taxon>
    </lineage>
</organism>
<dbReference type="GO" id="GO:0015074">
    <property type="term" value="P:DNA integration"/>
    <property type="evidence" value="ECO:0007669"/>
    <property type="project" value="InterPro"/>
</dbReference>
<accession>A0A9P1EHW1</accession>
<dbReference type="InterPro" id="IPR012337">
    <property type="entry name" value="RNaseH-like_sf"/>
</dbReference>
<comment type="caution">
    <text evidence="2">The sequence shown here is derived from an EMBL/GenBank/DDBJ whole genome shotgun (WGS) entry which is preliminary data.</text>
</comment>
<dbReference type="Gene3D" id="3.30.420.10">
    <property type="entry name" value="Ribonuclease H-like superfamily/Ribonuclease H"/>
    <property type="match status" value="1"/>
</dbReference>
<dbReference type="OrthoDB" id="1305140at2759"/>
<proteinExistence type="predicted"/>
<gene>
    <name evidence="2" type="ORF">CEURO_LOCUS18012</name>
</gene>